<evidence type="ECO:0000313" key="2">
    <source>
        <dbReference type="Proteomes" id="UP000002805"/>
    </source>
</evidence>
<evidence type="ECO:0000313" key="1">
    <source>
        <dbReference type="EMBL" id="EFH30597.1"/>
    </source>
</evidence>
<proteinExistence type="predicted"/>
<dbReference type="GeneID" id="97238323"/>
<accession>D6X6L4</accession>
<reference evidence="2" key="1">
    <citation type="submission" date="2008-02" db="EMBL/GenBank/DDBJ databases">
        <authorList>
            <consortium name="The Broad Institute Genome Sequencing Platform"/>
            <person name="Fischbach M."/>
            <person name="Ward D."/>
            <person name="Young S."/>
            <person name="Jaffe D."/>
            <person name="Gnerre S."/>
            <person name="Berlin A."/>
            <person name="Heiman D."/>
            <person name="Hepburn T."/>
            <person name="Sykes S."/>
            <person name="Alvarado L."/>
            <person name="Kodira C.D."/>
            <person name="Straight P."/>
            <person name="Clardy J."/>
            <person name="Hung D."/>
            <person name="Kolter R."/>
            <person name="Mekalanos J."/>
            <person name="Walker S."/>
            <person name="Walsh C.T."/>
            <person name="Lander E."/>
            <person name="Galagan J."/>
            <person name="Nusbaum C."/>
            <person name="Birren B."/>
        </authorList>
    </citation>
    <scope>NUCLEOTIDE SEQUENCE [LARGE SCALE GENOMIC DNA]</scope>
    <source>
        <strain evidence="2">ATCC 25486 / DSM 40338 / CBS 914.69 / JCM 4507 / NBRC 13074 / NRRL 2958 / 5647</strain>
    </source>
</reference>
<dbReference type="HOGENOM" id="CLU_3141318_0_0_11"/>
<reference evidence="2" key="2">
    <citation type="submission" date="2009-10" db="EMBL/GenBank/DDBJ databases">
        <title>The genome sequence of Streptomyces pristinaespiralis strain ATCC 25486.</title>
        <authorList>
            <consortium name="The Broad Institute Genome Sequencing Platform"/>
            <consortium name="Broad Institute Microbial Sequencing Center"/>
            <person name="Fischbach M."/>
            <person name="Godfrey P."/>
            <person name="Ward D."/>
            <person name="Young S."/>
            <person name="Zeng Q."/>
            <person name="Koehrsen M."/>
            <person name="Alvarado L."/>
            <person name="Berlin A.M."/>
            <person name="Bochicchio J."/>
            <person name="Borenstein D."/>
            <person name="Chapman S.B."/>
            <person name="Chen Z."/>
            <person name="Engels R."/>
            <person name="Freedman E."/>
            <person name="Gellesch M."/>
            <person name="Goldberg J."/>
            <person name="Griggs A."/>
            <person name="Gujja S."/>
            <person name="Heilman E.R."/>
            <person name="Heiman D.I."/>
            <person name="Hepburn T.A."/>
            <person name="Howarth C."/>
            <person name="Jen D."/>
            <person name="Larson L."/>
            <person name="Lewis B."/>
            <person name="Mehta T."/>
            <person name="Park D."/>
            <person name="Pearson M."/>
            <person name="Richards J."/>
            <person name="Roberts A."/>
            <person name="Saif S."/>
            <person name="Shea T.D."/>
            <person name="Shenoy N."/>
            <person name="Sisk P."/>
            <person name="Stolte C."/>
            <person name="Sykes S.N."/>
            <person name="Thomson T."/>
            <person name="Walk T."/>
            <person name="White J."/>
            <person name="Yandava C."/>
            <person name="Straight P."/>
            <person name="Clardy J."/>
            <person name="Hung D."/>
            <person name="Kolter R."/>
            <person name="Mekalanos J."/>
            <person name="Walker S."/>
            <person name="Walsh C.T."/>
            <person name="Wieland-Brown L.C."/>
            <person name="Haas B."/>
            <person name="Nusbaum C."/>
            <person name="Birren B."/>
        </authorList>
    </citation>
    <scope>NUCLEOTIDE SEQUENCE [LARGE SCALE GENOMIC DNA]</scope>
    <source>
        <strain evidence="2">ATCC 25486 / DSM 40338 / CBS 914.69 / JCM 4507 / NBRC 13074 / NRRL 2958 / 5647</strain>
    </source>
</reference>
<gene>
    <name evidence="1" type="ORF">SSDG_05807</name>
</gene>
<dbReference type="Proteomes" id="UP000002805">
    <property type="component" value="Chromosome"/>
</dbReference>
<name>D6X6L4_STRE2</name>
<protein>
    <submittedName>
        <fullName evidence="1">Predicted protein</fullName>
    </submittedName>
</protein>
<organism evidence="1 2">
    <name type="scientific">Streptomyces pristinaespiralis (strain ATCC 25486 / DSM 40338 / CBS 914.69 / JCM 4507 / KCC S-0507 / NBRC 13074 / NRRL 2958 / 5647)</name>
    <dbReference type="NCBI Taxonomy" id="457429"/>
    <lineage>
        <taxon>Bacteria</taxon>
        <taxon>Bacillati</taxon>
        <taxon>Actinomycetota</taxon>
        <taxon>Actinomycetes</taxon>
        <taxon>Kitasatosporales</taxon>
        <taxon>Streptomycetaceae</taxon>
        <taxon>Streptomyces</taxon>
    </lineage>
</organism>
<dbReference type="AlphaFoldDB" id="D6X6L4"/>
<sequence length="49" mass="5794">MAGFDDRRFYDLFEKKPASMWLTPVEKADLPNRTAPFDAWSVKRDRVDC</sequence>
<keyword evidence="2" id="KW-1185">Reference proteome</keyword>
<dbReference type="EMBL" id="CM000950">
    <property type="protein sequence ID" value="EFH30597.1"/>
    <property type="molecule type" value="Genomic_DNA"/>
</dbReference>
<dbReference type="RefSeq" id="WP_005308085.1">
    <property type="nucleotide sequence ID" value="NZ_CM000950.1"/>
</dbReference>